<organism evidence="1 2">
    <name type="scientific">Paenibacillus athensensis</name>
    <dbReference type="NCBI Taxonomy" id="1967502"/>
    <lineage>
        <taxon>Bacteria</taxon>
        <taxon>Bacillati</taxon>
        <taxon>Bacillota</taxon>
        <taxon>Bacilli</taxon>
        <taxon>Bacillales</taxon>
        <taxon>Paenibacillaceae</taxon>
        <taxon>Paenibacillus</taxon>
    </lineage>
</organism>
<dbReference type="OrthoDB" id="2615805at2"/>
<proteinExistence type="predicted"/>
<dbReference type="RefSeq" id="WP_134751244.1">
    <property type="nucleotide sequence ID" value="NZ_MYFO02000005.1"/>
</dbReference>
<dbReference type="EMBL" id="MYFO01000007">
    <property type="protein sequence ID" value="TFE89247.1"/>
    <property type="molecule type" value="Genomic_DNA"/>
</dbReference>
<dbReference type="Proteomes" id="UP000298246">
    <property type="component" value="Unassembled WGS sequence"/>
</dbReference>
<protein>
    <recommendedName>
        <fullName evidence="3">Butirosin biosynthesis protein H N-terminal domain-containing protein</fullName>
    </recommendedName>
</protein>
<reference evidence="1 2" key="1">
    <citation type="submission" date="2017-03" db="EMBL/GenBank/DDBJ databases">
        <title>Isolation of Levoglucosan Utilizing Bacteria.</title>
        <authorList>
            <person name="Arya A.S."/>
        </authorList>
    </citation>
    <scope>NUCLEOTIDE SEQUENCE [LARGE SCALE GENOMIC DNA]</scope>
    <source>
        <strain evidence="1 2">MEC069</strain>
    </source>
</reference>
<evidence type="ECO:0000313" key="1">
    <source>
        <dbReference type="EMBL" id="TFE89247.1"/>
    </source>
</evidence>
<evidence type="ECO:0008006" key="3">
    <source>
        <dbReference type="Google" id="ProtNLM"/>
    </source>
</evidence>
<evidence type="ECO:0000313" key="2">
    <source>
        <dbReference type="Proteomes" id="UP000298246"/>
    </source>
</evidence>
<accession>A0A4Y8Q549</accession>
<gene>
    <name evidence="1" type="ORF">B5M42_07220</name>
</gene>
<sequence>MNTPPLKGGFNCVIATVCNYLETIHGIPADVGSVSFNRSYFKVIHADGCLMTVSPEEVSLEFLHDVGAGFVYPPFAGLPEAFAYIDWHLAHRGVLPVSINLRYDILDPLPFDNDYWHFHLIVAREPGGFRMFDQFENEYYFMPEQQLGLAIDTPFNYRFEGKFTPYLLADCIEPEAEVRRKAQSKRRSGAELAAFAADYPLEDNLQAGVSFIRGLHRYTGSRPNETEMYRLMNYHHVIIKCRDMFQTALEEAGWADVQPVQQLRELWETYRHQLGMALARRTADEFDRLELAYTQLINNENTLLRSLSARNAALEGEGAR</sequence>
<name>A0A4Y8Q549_9BACL</name>
<dbReference type="AlphaFoldDB" id="A0A4Y8Q549"/>
<comment type="caution">
    <text evidence="1">The sequence shown here is derived from an EMBL/GenBank/DDBJ whole genome shotgun (WGS) entry which is preliminary data.</text>
</comment>
<keyword evidence="2" id="KW-1185">Reference proteome</keyword>